<feature type="domain" description="AMP-binding enzyme C-terminal" evidence="2">
    <location>
        <begin position="467"/>
        <end position="543"/>
    </location>
</feature>
<dbReference type="EC" id="6.2.1.-" evidence="3"/>
<dbReference type="AlphaFoldDB" id="Q0SDF3"/>
<name>Q0SDF3_RHOJR</name>
<sequence length="575" mass="63235">MASPWPADRHRDGGLIMTYTYDAHAYRQYFEHDFTYLNGFRRNTHRYADRLAMQSPSTGESWTYAELGDRVDRLATGLAHAGVAPGDVVAYQLFNGPEFAQLYLAGQACGAVGAPMNFRLASGETACILDANRPTVFVYDTEIGEMVRDALSRATHKPALVVAVGPGEPLPGNGFEVIRFEELVAESASPPNVSRTVWDETTRLFTSGTTGMPKGVPLNSMIEIFSAHDVIMHFPMTAEDKTLNMTPWFHRGGLYCAGPNPTFYLGASLVAQRSFDAEVTLDYVEEYGLTFLIGAPTNLAMLARAQEKKPRDLSSLNGIVTMGAPLEREAALHYQKVLNPRIFNGYGSTEGFWNTFLRPTDLPEMAGTAGRACIDDDVAVVRLFDDRLADAHETVAKDGTEIGEVIVRSPKGANAYFDAPEQERRKFRNGWLHIGDLATWDDKEFVTIVGRKDDMLLSGGENVHPVQIEEALGEHPAVTDSLVVGVPDDKWGQVVVAYVVTAAPAPSADDLDDFCRRHPMLSQFKRPRAYRFVESLPVSATGKKLHYKATDTARREFESGAFVVPSARGSHTLSS</sequence>
<dbReference type="SUPFAM" id="SSF56801">
    <property type="entry name" value="Acetyl-CoA synthetase-like"/>
    <property type="match status" value="1"/>
</dbReference>
<dbReference type="KEGG" id="rha:RHA1_ro02628"/>
<dbReference type="Pfam" id="PF13193">
    <property type="entry name" value="AMP-binding_C"/>
    <property type="match status" value="1"/>
</dbReference>
<dbReference type="InterPro" id="IPR025110">
    <property type="entry name" value="AMP-bd_C"/>
</dbReference>
<evidence type="ECO:0000313" key="3">
    <source>
        <dbReference type="EMBL" id="ABG94433.1"/>
    </source>
</evidence>
<dbReference type="InterPro" id="IPR045851">
    <property type="entry name" value="AMP-bd_C_sf"/>
</dbReference>
<evidence type="ECO:0000259" key="1">
    <source>
        <dbReference type="Pfam" id="PF00501"/>
    </source>
</evidence>
<feature type="domain" description="AMP-dependent synthetase/ligase" evidence="1">
    <location>
        <begin position="40"/>
        <end position="417"/>
    </location>
</feature>
<accession>Q0SDF3</accession>
<dbReference type="Proteomes" id="UP000008710">
    <property type="component" value="Chromosome"/>
</dbReference>
<gene>
    <name evidence="3" type="ordered locus">RHA1_ro02628</name>
</gene>
<dbReference type="GO" id="GO:0006631">
    <property type="term" value="P:fatty acid metabolic process"/>
    <property type="evidence" value="ECO:0007669"/>
    <property type="project" value="TreeGrafter"/>
</dbReference>
<organism evidence="3 4">
    <name type="scientific">Rhodococcus jostii (strain RHA1)</name>
    <dbReference type="NCBI Taxonomy" id="101510"/>
    <lineage>
        <taxon>Bacteria</taxon>
        <taxon>Bacillati</taxon>
        <taxon>Actinomycetota</taxon>
        <taxon>Actinomycetes</taxon>
        <taxon>Mycobacteriales</taxon>
        <taxon>Nocardiaceae</taxon>
        <taxon>Rhodococcus</taxon>
    </lineage>
</organism>
<evidence type="ECO:0000259" key="2">
    <source>
        <dbReference type="Pfam" id="PF13193"/>
    </source>
</evidence>
<dbReference type="Pfam" id="PF00501">
    <property type="entry name" value="AMP-binding"/>
    <property type="match status" value="1"/>
</dbReference>
<keyword evidence="3" id="KW-0436">Ligase</keyword>
<dbReference type="PANTHER" id="PTHR43201">
    <property type="entry name" value="ACYL-COA SYNTHETASE"/>
    <property type="match status" value="1"/>
</dbReference>
<protein>
    <submittedName>
        <fullName evidence="3">O-succinylbenzoate--CoA ligase</fullName>
        <ecNumber evidence="3">6.2.1.-</ecNumber>
    </submittedName>
</protein>
<dbReference type="PANTHER" id="PTHR43201:SF32">
    <property type="entry name" value="2-SUCCINYLBENZOATE--COA LIGASE, CHLOROPLASTIC_PEROXISOMAL"/>
    <property type="match status" value="1"/>
</dbReference>
<dbReference type="eggNOG" id="COG0318">
    <property type="taxonomic scope" value="Bacteria"/>
</dbReference>
<dbReference type="EMBL" id="CP000431">
    <property type="protein sequence ID" value="ABG94433.1"/>
    <property type="molecule type" value="Genomic_DNA"/>
</dbReference>
<dbReference type="InterPro" id="IPR000873">
    <property type="entry name" value="AMP-dep_synth/lig_dom"/>
</dbReference>
<dbReference type="GO" id="GO:0031956">
    <property type="term" value="F:medium-chain fatty acid-CoA ligase activity"/>
    <property type="evidence" value="ECO:0007669"/>
    <property type="project" value="TreeGrafter"/>
</dbReference>
<reference evidence="4" key="1">
    <citation type="journal article" date="2006" name="Proc. Natl. Acad. Sci. U.S.A.">
        <title>The complete genome of Rhodococcus sp. RHA1 provides insights into a catabolic powerhouse.</title>
        <authorList>
            <person name="McLeod M.P."/>
            <person name="Warren R.L."/>
            <person name="Hsiao W.W.L."/>
            <person name="Araki N."/>
            <person name="Myhre M."/>
            <person name="Fernandes C."/>
            <person name="Miyazawa D."/>
            <person name="Wong W."/>
            <person name="Lillquist A.L."/>
            <person name="Wang D."/>
            <person name="Dosanjh M."/>
            <person name="Hara H."/>
            <person name="Petrescu A."/>
            <person name="Morin R.D."/>
            <person name="Yang G."/>
            <person name="Stott J.M."/>
            <person name="Schein J.E."/>
            <person name="Shin H."/>
            <person name="Smailus D."/>
            <person name="Siddiqui A.S."/>
            <person name="Marra M.A."/>
            <person name="Jones S.J.M."/>
            <person name="Holt R."/>
            <person name="Brinkman F.S.L."/>
            <person name="Miyauchi K."/>
            <person name="Fukuda M."/>
            <person name="Davies J.E."/>
            <person name="Mohn W.W."/>
            <person name="Eltis L.D."/>
        </authorList>
    </citation>
    <scope>NUCLEOTIDE SEQUENCE [LARGE SCALE GENOMIC DNA]</scope>
    <source>
        <strain evidence="4">RHA1</strain>
    </source>
</reference>
<dbReference type="Gene3D" id="3.30.300.30">
    <property type="match status" value="1"/>
</dbReference>
<dbReference type="Gene3D" id="3.40.50.12780">
    <property type="entry name" value="N-terminal domain of ligase-like"/>
    <property type="match status" value="1"/>
</dbReference>
<evidence type="ECO:0000313" key="4">
    <source>
        <dbReference type="Proteomes" id="UP000008710"/>
    </source>
</evidence>
<proteinExistence type="predicted"/>
<dbReference type="HOGENOM" id="CLU_000022_59_0_11"/>
<dbReference type="InterPro" id="IPR042099">
    <property type="entry name" value="ANL_N_sf"/>
</dbReference>